<dbReference type="GO" id="GO:0022857">
    <property type="term" value="F:transmembrane transporter activity"/>
    <property type="evidence" value="ECO:0007669"/>
    <property type="project" value="InterPro"/>
</dbReference>
<dbReference type="Pfam" id="PF00083">
    <property type="entry name" value="Sugar_tr"/>
    <property type="match status" value="2"/>
</dbReference>
<dbReference type="EMBL" id="BGZK01001490">
    <property type="protein sequence ID" value="GBP80963.1"/>
    <property type="molecule type" value="Genomic_DNA"/>
</dbReference>
<dbReference type="InterPro" id="IPR005828">
    <property type="entry name" value="MFS_sugar_transport-like"/>
</dbReference>
<feature type="transmembrane region" description="Helical" evidence="5">
    <location>
        <begin position="77"/>
        <end position="99"/>
    </location>
</feature>
<dbReference type="InterPro" id="IPR036259">
    <property type="entry name" value="MFS_trans_sf"/>
</dbReference>
<organism evidence="6 7">
    <name type="scientific">Eumeta variegata</name>
    <name type="common">Bagworm moth</name>
    <name type="synonym">Eumeta japonica</name>
    <dbReference type="NCBI Taxonomy" id="151549"/>
    <lineage>
        <taxon>Eukaryota</taxon>
        <taxon>Metazoa</taxon>
        <taxon>Ecdysozoa</taxon>
        <taxon>Arthropoda</taxon>
        <taxon>Hexapoda</taxon>
        <taxon>Insecta</taxon>
        <taxon>Pterygota</taxon>
        <taxon>Neoptera</taxon>
        <taxon>Endopterygota</taxon>
        <taxon>Lepidoptera</taxon>
        <taxon>Glossata</taxon>
        <taxon>Ditrysia</taxon>
        <taxon>Tineoidea</taxon>
        <taxon>Psychidae</taxon>
        <taxon>Oiketicinae</taxon>
        <taxon>Eumeta</taxon>
    </lineage>
</organism>
<feature type="transmembrane region" description="Helical" evidence="5">
    <location>
        <begin position="260"/>
        <end position="280"/>
    </location>
</feature>
<proteinExistence type="predicted"/>
<accession>A0A4C1Z1B2</accession>
<dbReference type="Gene3D" id="1.20.1250.20">
    <property type="entry name" value="MFS general substrate transporter like domains"/>
    <property type="match status" value="2"/>
</dbReference>
<keyword evidence="7" id="KW-1185">Reference proteome</keyword>
<evidence type="ECO:0000256" key="1">
    <source>
        <dbReference type="ARBA" id="ARBA00004370"/>
    </source>
</evidence>
<evidence type="ECO:0000256" key="4">
    <source>
        <dbReference type="ARBA" id="ARBA00023136"/>
    </source>
</evidence>
<name>A0A4C1Z1B2_EUMVA</name>
<protein>
    <submittedName>
        <fullName evidence="6">Facilitated trehalose transporter Tret1</fullName>
    </submittedName>
</protein>
<keyword evidence="4 5" id="KW-0472">Membrane</keyword>
<dbReference type="PANTHER" id="PTHR48021:SF33">
    <property type="entry name" value="AT22075P-RELATED"/>
    <property type="match status" value="1"/>
</dbReference>
<evidence type="ECO:0000256" key="5">
    <source>
        <dbReference type="SAM" id="Phobius"/>
    </source>
</evidence>
<dbReference type="PANTHER" id="PTHR48021">
    <property type="match status" value="1"/>
</dbReference>
<comment type="subcellular location">
    <subcellularLocation>
        <location evidence="1">Membrane</location>
    </subcellularLocation>
</comment>
<dbReference type="AlphaFoldDB" id="A0A4C1Z1B2"/>
<dbReference type="GO" id="GO:0016020">
    <property type="term" value="C:membrane"/>
    <property type="evidence" value="ECO:0007669"/>
    <property type="project" value="UniProtKB-SubCell"/>
</dbReference>
<dbReference type="OrthoDB" id="6612291at2759"/>
<evidence type="ECO:0000313" key="6">
    <source>
        <dbReference type="EMBL" id="GBP80963.1"/>
    </source>
</evidence>
<feature type="transmembrane region" description="Helical" evidence="5">
    <location>
        <begin position="292"/>
        <end position="312"/>
    </location>
</feature>
<evidence type="ECO:0000256" key="2">
    <source>
        <dbReference type="ARBA" id="ARBA00022692"/>
    </source>
</evidence>
<dbReference type="InterPro" id="IPR050549">
    <property type="entry name" value="MFS_Trehalose_Transporter"/>
</dbReference>
<keyword evidence="2 5" id="KW-0812">Transmembrane</keyword>
<evidence type="ECO:0000256" key="3">
    <source>
        <dbReference type="ARBA" id="ARBA00022989"/>
    </source>
</evidence>
<reference evidence="6 7" key="1">
    <citation type="journal article" date="2019" name="Commun. Biol.">
        <title>The bagworm genome reveals a unique fibroin gene that provides high tensile strength.</title>
        <authorList>
            <person name="Kono N."/>
            <person name="Nakamura H."/>
            <person name="Ohtoshi R."/>
            <person name="Tomita M."/>
            <person name="Numata K."/>
            <person name="Arakawa K."/>
        </authorList>
    </citation>
    <scope>NUCLEOTIDE SEQUENCE [LARGE SCALE GENOMIC DNA]</scope>
</reference>
<comment type="caution">
    <text evidence="6">The sequence shown here is derived from an EMBL/GenBank/DDBJ whole genome shotgun (WGS) entry which is preliminary data.</text>
</comment>
<dbReference type="Proteomes" id="UP000299102">
    <property type="component" value="Unassembled WGS sequence"/>
</dbReference>
<sequence>MSRRSISVACVRCDLCLNHRTIAQKSGGGFSQGLTIGRCVNFPLLIYGSSVGWMSPMTLILQSDESPRGRPFTDEEISWMASAPFITSVPAVVIFVFIVDKFGIKLALMLCTAQFLGCWAIKLSSHEFGAYVTARLLVGVGMAGCYVVTPLYTNEISDSIIRGALGTLIKRKLVVGPSNTDPLKFIDVALTKANQYAKVPLGLGYKWTDTDFYLLRNTSDMFKLLEGRKEFWADVRDTLVIYDKNEKIVMLGDLNGWYRSTVNGITMGLAGLMDFLQLRFFKPISSPMGDHVTFFFFSAVCLMNAVYVIIVVPETRMRSVYEIYEDMMTEEEKAKHTSKVNDNLVSRL</sequence>
<evidence type="ECO:0000313" key="7">
    <source>
        <dbReference type="Proteomes" id="UP000299102"/>
    </source>
</evidence>
<gene>
    <name evidence="6" type="primary">Tret1</name>
    <name evidence="6" type="ORF">EVAR_54125_1</name>
</gene>
<keyword evidence="3 5" id="KW-1133">Transmembrane helix</keyword>
<dbReference type="SUPFAM" id="SSF103473">
    <property type="entry name" value="MFS general substrate transporter"/>
    <property type="match status" value="1"/>
</dbReference>